<evidence type="ECO:0008006" key="3">
    <source>
        <dbReference type="Google" id="ProtNLM"/>
    </source>
</evidence>
<dbReference type="EMBL" id="JELY01001597">
    <property type="protein sequence ID" value="KYF55224.1"/>
    <property type="molecule type" value="Genomic_DNA"/>
</dbReference>
<dbReference type="Proteomes" id="UP000075420">
    <property type="component" value="Unassembled WGS sequence"/>
</dbReference>
<dbReference type="AlphaFoldDB" id="A0A150PHT9"/>
<sequence length="131" mass="14052">MNNVDVLIVVDAEGALASGDLQGNVYMIDTNKHVGSSSEGMAELYTACKDGQIIVWNVAPVSPSSDVEITQFTGQMVNDRVCVPQQVTTPDGDYWEGRVESQGTVGTQQYSVVLTMDGKAMTFDPFLKIGA</sequence>
<comment type="caution">
    <text evidence="1">The sequence shown here is derived from an EMBL/GenBank/DDBJ whole genome shotgun (WGS) entry which is preliminary data.</text>
</comment>
<proteinExistence type="predicted"/>
<evidence type="ECO:0000313" key="2">
    <source>
        <dbReference type="Proteomes" id="UP000075420"/>
    </source>
</evidence>
<accession>A0A150PHT9</accession>
<name>A0A150PHT9_SORCE</name>
<reference evidence="1 2" key="1">
    <citation type="submission" date="2014-02" db="EMBL/GenBank/DDBJ databases">
        <title>The small core and large imbalanced accessory genome model reveals a collaborative survival strategy of Sorangium cellulosum strains in nature.</title>
        <authorList>
            <person name="Han K."/>
            <person name="Peng R."/>
            <person name="Blom J."/>
            <person name="Li Y.-Z."/>
        </authorList>
    </citation>
    <scope>NUCLEOTIDE SEQUENCE [LARGE SCALE GENOMIC DNA]</scope>
    <source>
        <strain evidence="1 2">So0157-25</strain>
    </source>
</reference>
<organism evidence="1 2">
    <name type="scientific">Sorangium cellulosum</name>
    <name type="common">Polyangium cellulosum</name>
    <dbReference type="NCBI Taxonomy" id="56"/>
    <lineage>
        <taxon>Bacteria</taxon>
        <taxon>Pseudomonadati</taxon>
        <taxon>Myxococcota</taxon>
        <taxon>Polyangia</taxon>
        <taxon>Polyangiales</taxon>
        <taxon>Polyangiaceae</taxon>
        <taxon>Sorangium</taxon>
    </lineage>
</organism>
<gene>
    <name evidence="1" type="ORF">BE08_05730</name>
</gene>
<protein>
    <recommendedName>
        <fullName evidence="3">Inclusion body protein</fullName>
    </recommendedName>
</protein>
<evidence type="ECO:0000313" key="1">
    <source>
        <dbReference type="EMBL" id="KYF55224.1"/>
    </source>
</evidence>